<dbReference type="SMART" id="SM00496">
    <property type="entry name" value="IENR2"/>
    <property type="match status" value="3"/>
</dbReference>
<dbReference type="Pfam" id="PF07460">
    <property type="entry name" value="NUMOD3"/>
    <property type="match status" value="1"/>
</dbReference>
<organism evidence="3 4">
    <name type="scientific">Cyanidiococcus yangmingshanensis</name>
    <dbReference type="NCBI Taxonomy" id="2690220"/>
    <lineage>
        <taxon>Eukaryota</taxon>
        <taxon>Rhodophyta</taxon>
        <taxon>Bangiophyceae</taxon>
        <taxon>Cyanidiales</taxon>
        <taxon>Cyanidiaceae</taxon>
        <taxon>Cyanidiococcus</taxon>
    </lineage>
</organism>
<protein>
    <recommendedName>
        <fullName evidence="2">Nuclease associated modular domain-containing protein</fullName>
    </recommendedName>
</protein>
<feature type="compositionally biased region" description="Basic and acidic residues" evidence="1">
    <location>
        <begin position="714"/>
        <end position="725"/>
    </location>
</feature>
<proteinExistence type="predicted"/>
<feature type="compositionally biased region" description="Basic and acidic residues" evidence="1">
    <location>
        <begin position="154"/>
        <end position="178"/>
    </location>
</feature>
<sequence>MVFVSVTPFQRDAKGTLLEASFGGSNRGDRRRSKWKLGLHRAMTNELWRQDDAASVGQVGLAGRESRIVRMSERNRALGVANTSCSGEFRDVSAETVAKRGTTRAPRARTATKSRSLSTATSQPWNKGLPHPPEVRARISASRRGIAPWNKGKALSEAHRQKISASHEGRSLSEEHRQRISKGMRRRPDDVLSTERGGVFPECAFDASTQEEFRRLQSLVLSADHDVSMMSEPSSFRTDHNGEQNAETLDAAELANDTAETRAQNNERADESVSSKRPNSETSCLDSVAIDVQRFTRLRAELRAWSQLFARFHAGRRPTLVDVRRMASPEVIEKFEMYLKLRERLRNFADEVLGDTLMIPGINRKGMQKSMDEPADKELLAKSVSATMPLTHSLTQDTTSDEDQSPAKMVSIGAPRVLKKTPASPVELMRRNARRPIALWPSQSQANAAVIEAPDSGANAGALKRGRSRTALMHSSDAESEEQRYASNGPKIPPFSGDHETIIDMRMNEGATKGGSQEHHGSGARDAPRRRAKGRSRSKDTNKLSSDPIAAHWSNNLGADDRGLHNSAVPEEIRAWSRSIRDDNGHASPKTDEIAASSTVRGADESTRINEVVKMKPSRSVGSAKRAYKKQSQLNSESKLSRTGDVEKANADQWTTTNLAADDEQTTDLSHSGLEAGTAKKNDEQAHLSCATSSQANAKTSRRANLKTTSRNRRPMDKSVSERNPEPPTLSARQVQSDAQMDSQQETAPGAAEESTTVPGDAMPAAQASRNQSESTNTVAAVSQPEASLNSFEAVGNEDDELLGPSASNLELGPADYRLIGRVRLLGTEELHEFISLRRSLRKWSEQFKSKYGRRPSVQDADAPLAPEDDASLRKRQCERYFELLDAMEVLMKELYEESFLELLEKQHARLEMLVERIAKHQAQRRKKSSHE</sequence>
<feature type="region of interest" description="Disordered" evidence="1">
    <location>
        <begin position="578"/>
        <end position="666"/>
    </location>
</feature>
<reference evidence="3 4" key="1">
    <citation type="journal article" date="2020" name="J. Phycol.">
        <title>Comparative genome analysis reveals Cyanidiococcus gen. nov., a new extremophilic red algal genus sister to Cyanidioschyzon (Cyanidioschyzonaceae, Rhodophyta).</title>
        <authorList>
            <person name="Liu S.-L."/>
            <person name="Chiang Y.-R."/>
            <person name="Yoon H.S."/>
            <person name="Fu H.-Y."/>
        </authorList>
    </citation>
    <scope>NUCLEOTIDE SEQUENCE [LARGE SCALE GENOMIC DNA]</scope>
    <source>
        <strain evidence="3 4">THAL066</strain>
    </source>
</reference>
<feature type="compositionally biased region" description="Basic and acidic residues" evidence="1">
    <location>
        <begin position="497"/>
        <end position="507"/>
    </location>
</feature>
<feature type="compositionally biased region" description="Polar residues" evidence="1">
    <location>
        <begin position="731"/>
        <end position="747"/>
    </location>
</feature>
<gene>
    <name evidence="3" type="ORF">F1559_004545</name>
</gene>
<feature type="compositionally biased region" description="Basic and acidic residues" evidence="1">
    <location>
        <begin position="516"/>
        <end position="529"/>
    </location>
</feature>
<dbReference type="GO" id="GO:0003677">
    <property type="term" value="F:DNA binding"/>
    <property type="evidence" value="ECO:0007669"/>
    <property type="project" value="InterPro"/>
</dbReference>
<evidence type="ECO:0000256" key="1">
    <source>
        <dbReference type="SAM" id="MobiDB-lite"/>
    </source>
</evidence>
<dbReference type="InterPro" id="IPR003611">
    <property type="entry name" value="NUMOD3"/>
</dbReference>
<feature type="compositionally biased region" description="Basic and acidic residues" evidence="1">
    <location>
        <begin position="265"/>
        <end position="274"/>
    </location>
</feature>
<comment type="caution">
    <text evidence="3">The sequence shown here is derived from an EMBL/GenBank/DDBJ whole genome shotgun (WGS) entry which is preliminary data.</text>
</comment>
<feature type="region of interest" description="Disordered" evidence="1">
    <location>
        <begin position="97"/>
        <end position="133"/>
    </location>
</feature>
<name>A0A7J7IHK1_9RHOD</name>
<feature type="region of interest" description="Disordered" evidence="1">
    <location>
        <begin position="460"/>
        <end position="564"/>
    </location>
</feature>
<feature type="compositionally biased region" description="Basic and acidic residues" evidence="1">
    <location>
        <begin position="602"/>
        <end position="614"/>
    </location>
</feature>
<dbReference type="Gene3D" id="1.10.10.1460">
    <property type="match status" value="1"/>
</dbReference>
<dbReference type="Proteomes" id="UP000530660">
    <property type="component" value="Unassembled WGS sequence"/>
</dbReference>
<dbReference type="OrthoDB" id="4535at2759"/>
<feature type="region of interest" description="Disordered" evidence="1">
    <location>
        <begin position="260"/>
        <end position="283"/>
    </location>
</feature>
<feature type="compositionally biased region" description="Polar residues" evidence="1">
    <location>
        <begin position="113"/>
        <end position="125"/>
    </location>
</feature>
<feature type="compositionally biased region" description="Basic and acidic residues" evidence="1">
    <location>
        <begin position="578"/>
        <end position="593"/>
    </location>
</feature>
<feature type="compositionally biased region" description="Polar residues" evidence="1">
    <location>
        <begin position="768"/>
        <end position="787"/>
    </location>
</feature>
<keyword evidence="4" id="KW-1185">Reference proteome</keyword>
<feature type="compositionally biased region" description="Polar residues" evidence="1">
    <location>
        <begin position="690"/>
        <end position="699"/>
    </location>
</feature>
<evidence type="ECO:0000259" key="2">
    <source>
        <dbReference type="SMART" id="SM00496"/>
    </source>
</evidence>
<feature type="compositionally biased region" description="Basic residues" evidence="1">
    <location>
        <begin position="700"/>
        <end position="713"/>
    </location>
</feature>
<feature type="region of interest" description="Disordered" evidence="1">
    <location>
        <begin position="679"/>
        <end position="787"/>
    </location>
</feature>
<accession>A0A7J7IHK1</accession>
<feature type="domain" description="Nuclease associated modular" evidence="2">
    <location>
        <begin position="168"/>
        <end position="184"/>
    </location>
</feature>
<feature type="region of interest" description="Disordered" evidence="1">
    <location>
        <begin position="148"/>
        <end position="195"/>
    </location>
</feature>
<feature type="compositionally biased region" description="Basic and acidic residues" evidence="1">
    <location>
        <begin position="639"/>
        <end position="650"/>
    </location>
</feature>
<dbReference type="EMBL" id="VWRR01000010">
    <property type="protein sequence ID" value="KAF6002585.1"/>
    <property type="molecule type" value="Genomic_DNA"/>
</dbReference>
<feature type="domain" description="Nuclease associated modular" evidence="2">
    <location>
        <begin position="151"/>
        <end position="167"/>
    </location>
</feature>
<evidence type="ECO:0000313" key="4">
    <source>
        <dbReference type="Proteomes" id="UP000530660"/>
    </source>
</evidence>
<evidence type="ECO:0000313" key="3">
    <source>
        <dbReference type="EMBL" id="KAF6002585.1"/>
    </source>
</evidence>
<dbReference type="AlphaFoldDB" id="A0A7J7IHK1"/>
<feature type="domain" description="Nuclease associated modular" evidence="2">
    <location>
        <begin position="127"/>
        <end position="143"/>
    </location>
</feature>